<dbReference type="Pfam" id="PF12784">
    <property type="entry name" value="PDDEXK_2"/>
    <property type="match status" value="1"/>
</dbReference>
<evidence type="ECO:0000313" key="1">
    <source>
        <dbReference type="EMBL" id="OCL26589.1"/>
    </source>
</evidence>
<proteinExistence type="predicted"/>
<dbReference type="AlphaFoldDB" id="A0A1C0A8K4"/>
<accession>A0A1C0A8K4</accession>
<comment type="caution">
    <text evidence="1">The sequence shown here is derived from an EMBL/GenBank/DDBJ whole genome shotgun (WGS) entry which is preliminary data.</text>
</comment>
<evidence type="ECO:0000313" key="2">
    <source>
        <dbReference type="Proteomes" id="UP000093514"/>
    </source>
</evidence>
<reference evidence="2" key="1">
    <citation type="submission" date="2016-07" db="EMBL/GenBank/DDBJ databases">
        <authorList>
            <person name="Florea S."/>
            <person name="Webb J.S."/>
            <person name="Jaromczyk J."/>
            <person name="Schardl C.L."/>
        </authorList>
    </citation>
    <scope>NUCLEOTIDE SEQUENCE [LARGE SCALE GENOMIC DNA]</scope>
    <source>
        <strain evidence="2">Z6</strain>
    </source>
</reference>
<sequence>MFESQMKEGDPYQKLERAVTINILNFNYLIENDRYHNTHLLKKKETDEVLTDLQKVDFIELPKLNSDSKKVRDDLIPWNTLGVIFEKS</sequence>
<dbReference type="EMBL" id="LWDV01000009">
    <property type="protein sequence ID" value="OCL26589.1"/>
    <property type="molecule type" value="Genomic_DNA"/>
</dbReference>
<keyword evidence="2" id="KW-1185">Reference proteome</keyword>
<organism evidence="1 2">
    <name type="scientific">Orenia metallireducens</name>
    <dbReference type="NCBI Taxonomy" id="1413210"/>
    <lineage>
        <taxon>Bacteria</taxon>
        <taxon>Bacillati</taxon>
        <taxon>Bacillota</taxon>
        <taxon>Clostridia</taxon>
        <taxon>Halanaerobiales</taxon>
        <taxon>Halobacteroidaceae</taxon>
        <taxon>Orenia</taxon>
    </lineage>
</organism>
<dbReference type="Proteomes" id="UP000093514">
    <property type="component" value="Unassembled WGS sequence"/>
</dbReference>
<gene>
    <name evidence="1" type="ORF">U472_11425</name>
</gene>
<protein>
    <submittedName>
        <fullName evidence="1">Uncharacterized protein</fullName>
    </submittedName>
</protein>
<name>A0A1C0A8K4_9FIRM</name>
<reference evidence="1 2" key="2">
    <citation type="submission" date="2016-08" db="EMBL/GenBank/DDBJ databases">
        <title>Orenia metallireducens sp. nov. strain Z6, a Novel Metal-reducing Firmicute from the Deep Subsurface.</title>
        <authorList>
            <person name="Maxim B.I."/>
            <person name="Kenneth K."/>
            <person name="Flynn T.M."/>
            <person name="Oloughlin E.J."/>
            <person name="Locke R.A."/>
            <person name="Weber J.R."/>
            <person name="Egan S.M."/>
            <person name="Mackie R.I."/>
            <person name="Cann I.K."/>
        </authorList>
    </citation>
    <scope>NUCLEOTIDE SEQUENCE [LARGE SCALE GENOMIC DNA]</scope>
    <source>
        <strain evidence="1 2">Z6</strain>
    </source>
</reference>